<reference evidence="5" key="2">
    <citation type="journal article" date="2023" name="Int. J. Mol. Sci.">
        <title>De Novo Assembly and Annotation of 11 Diverse Shrub Willow (Salix) Genomes Reveals Novel Gene Organization in Sex-Linked Regions.</title>
        <authorList>
            <person name="Hyden B."/>
            <person name="Feng K."/>
            <person name="Yates T.B."/>
            <person name="Jawdy S."/>
            <person name="Cereghino C."/>
            <person name="Smart L.B."/>
            <person name="Muchero W."/>
        </authorList>
    </citation>
    <scope>NUCLEOTIDE SEQUENCE</scope>
    <source>
        <tissue evidence="5">Shoot tip</tissue>
    </source>
</reference>
<dbReference type="SMART" id="SM01179">
    <property type="entry name" value="DUF862"/>
    <property type="match status" value="1"/>
</dbReference>
<keyword evidence="2" id="KW-0645">Protease</keyword>
<dbReference type="InterPro" id="IPR008580">
    <property type="entry name" value="PPPDE_dom"/>
</dbReference>
<sequence length="215" mass="24296">MGGTLLCPLVSWAKQSQDFASSQKLNQQASVSITLGWKSMAWNMPLGPMTTHQAVSLRLSPRQCPGFKFRKSICMGTTILDPKQVRDFMERQSANYNGDTYHLIAKNCNHFCEDTCYKLTGNQIPQWVNRLARIGSLCNCILPEALKATKVQHDPNYQEGESEKKRLRSSFSCFSSISMPPKEVSMSSLFQHSHYKGCLPPWELKRSRKGSIKEG</sequence>
<proteinExistence type="inferred from homology"/>
<organism evidence="5 6">
    <name type="scientific">Salix koriyanagi</name>
    <dbReference type="NCBI Taxonomy" id="2511006"/>
    <lineage>
        <taxon>Eukaryota</taxon>
        <taxon>Viridiplantae</taxon>
        <taxon>Streptophyta</taxon>
        <taxon>Embryophyta</taxon>
        <taxon>Tracheophyta</taxon>
        <taxon>Spermatophyta</taxon>
        <taxon>Magnoliopsida</taxon>
        <taxon>eudicotyledons</taxon>
        <taxon>Gunneridae</taxon>
        <taxon>Pentapetalae</taxon>
        <taxon>rosids</taxon>
        <taxon>fabids</taxon>
        <taxon>Malpighiales</taxon>
        <taxon>Salicaceae</taxon>
        <taxon>Saliceae</taxon>
        <taxon>Salix</taxon>
    </lineage>
</organism>
<evidence type="ECO:0000313" key="6">
    <source>
        <dbReference type="Proteomes" id="UP001151752"/>
    </source>
</evidence>
<dbReference type="PROSITE" id="PS51858">
    <property type="entry name" value="PPPDE"/>
    <property type="match status" value="1"/>
</dbReference>
<reference evidence="5" key="1">
    <citation type="submission" date="2022-11" db="EMBL/GenBank/DDBJ databases">
        <authorList>
            <person name="Hyden B.L."/>
            <person name="Feng K."/>
            <person name="Yates T."/>
            <person name="Jawdy S."/>
            <person name="Smart L.B."/>
            <person name="Muchero W."/>
        </authorList>
    </citation>
    <scope>NUCLEOTIDE SEQUENCE</scope>
    <source>
        <tissue evidence="5">Shoot tip</tissue>
    </source>
</reference>
<dbReference type="GO" id="GO:0101005">
    <property type="term" value="F:deubiquitinase activity"/>
    <property type="evidence" value="ECO:0007669"/>
    <property type="project" value="TreeGrafter"/>
</dbReference>
<keyword evidence="3" id="KW-0378">Hydrolase</keyword>
<evidence type="ECO:0000313" key="5">
    <source>
        <dbReference type="EMBL" id="KAJ6739038.1"/>
    </source>
</evidence>
<keyword evidence="6" id="KW-1185">Reference proteome</keyword>
<gene>
    <name evidence="5" type="ORF">OIU74_003907</name>
</gene>
<evidence type="ECO:0000256" key="1">
    <source>
        <dbReference type="ARBA" id="ARBA00008140"/>
    </source>
</evidence>
<dbReference type="Proteomes" id="UP001151752">
    <property type="component" value="Chromosome 4"/>
</dbReference>
<comment type="caution">
    <text evidence="5">The sequence shown here is derived from an EMBL/GenBank/DDBJ whole genome shotgun (WGS) entry which is preliminary data.</text>
</comment>
<protein>
    <submittedName>
        <fullName evidence="5">DESI-LIKE PROTEIN</fullName>
    </submittedName>
</protein>
<evidence type="ECO:0000256" key="3">
    <source>
        <dbReference type="ARBA" id="ARBA00022801"/>
    </source>
</evidence>
<dbReference type="GO" id="GO:0016579">
    <property type="term" value="P:protein deubiquitination"/>
    <property type="evidence" value="ECO:0007669"/>
    <property type="project" value="TreeGrafter"/>
</dbReference>
<dbReference type="Gene3D" id="3.90.1720.30">
    <property type="entry name" value="PPPDE domains"/>
    <property type="match status" value="1"/>
</dbReference>
<comment type="similarity">
    <text evidence="1">Belongs to the DeSI family.</text>
</comment>
<dbReference type="PANTHER" id="PTHR12378:SF83">
    <property type="entry name" value="PPPDE DOMAIN-CONTAINING PROTEIN"/>
    <property type="match status" value="1"/>
</dbReference>
<evidence type="ECO:0000259" key="4">
    <source>
        <dbReference type="PROSITE" id="PS51858"/>
    </source>
</evidence>
<accession>A0A9Q0UZP3</accession>
<dbReference type="PANTHER" id="PTHR12378">
    <property type="entry name" value="DESUMOYLATING ISOPEPTIDASE"/>
    <property type="match status" value="1"/>
</dbReference>
<dbReference type="EMBL" id="JAPFFM010000010">
    <property type="protein sequence ID" value="KAJ6739038.1"/>
    <property type="molecule type" value="Genomic_DNA"/>
</dbReference>
<feature type="domain" description="PPPDE" evidence="4">
    <location>
        <begin position="1"/>
        <end position="146"/>
    </location>
</feature>
<dbReference type="GO" id="GO:0006508">
    <property type="term" value="P:proteolysis"/>
    <property type="evidence" value="ECO:0007669"/>
    <property type="project" value="UniProtKB-KW"/>
</dbReference>
<evidence type="ECO:0000256" key="2">
    <source>
        <dbReference type="ARBA" id="ARBA00022670"/>
    </source>
</evidence>
<dbReference type="InterPro" id="IPR042266">
    <property type="entry name" value="PPPDE_sf"/>
</dbReference>
<dbReference type="Pfam" id="PF05903">
    <property type="entry name" value="Peptidase_C97"/>
    <property type="match status" value="1"/>
</dbReference>
<dbReference type="AlphaFoldDB" id="A0A9Q0UZP3"/>
<name>A0A9Q0UZP3_9ROSI</name>